<dbReference type="Pfam" id="PF03167">
    <property type="entry name" value="UDG"/>
    <property type="match status" value="1"/>
</dbReference>
<evidence type="ECO:0000256" key="9">
    <source>
        <dbReference type="HAMAP-Rule" id="MF_00148"/>
    </source>
</evidence>
<dbReference type="EC" id="3.2.2.27" evidence="4 9"/>
<keyword evidence="8 9" id="KW-0234">DNA repair</keyword>
<evidence type="ECO:0000256" key="10">
    <source>
        <dbReference type="PROSITE-ProRule" id="PRU10072"/>
    </source>
</evidence>
<evidence type="ECO:0000256" key="8">
    <source>
        <dbReference type="ARBA" id="ARBA00023204"/>
    </source>
</evidence>
<comment type="function">
    <text evidence="2 9 11">Excises uracil residues from the DNA which can arise as a result of misincorporation of dUMP residues by DNA polymerase or due to deamination of cytosine.</text>
</comment>
<dbReference type="NCBIfam" id="NF003589">
    <property type="entry name" value="PRK05254.1-2"/>
    <property type="match status" value="1"/>
</dbReference>
<dbReference type="GO" id="GO:0004844">
    <property type="term" value="F:uracil DNA N-glycosylase activity"/>
    <property type="evidence" value="ECO:0007669"/>
    <property type="project" value="UniProtKB-UniRule"/>
</dbReference>
<dbReference type="EMBL" id="QJJS01000033">
    <property type="protein sequence ID" value="PXW91550.1"/>
    <property type="molecule type" value="Genomic_DNA"/>
</dbReference>
<evidence type="ECO:0000256" key="2">
    <source>
        <dbReference type="ARBA" id="ARBA00002631"/>
    </source>
</evidence>
<dbReference type="CDD" id="cd10027">
    <property type="entry name" value="UDG-F1-like"/>
    <property type="match status" value="1"/>
</dbReference>
<evidence type="ECO:0000256" key="5">
    <source>
        <dbReference type="ARBA" id="ARBA00018429"/>
    </source>
</evidence>
<dbReference type="AlphaFoldDB" id="A0A318GUI1"/>
<name>A0A318GUI1_9BURK</name>
<proteinExistence type="inferred from homology"/>
<evidence type="ECO:0000313" key="13">
    <source>
        <dbReference type="EMBL" id="PXW91550.1"/>
    </source>
</evidence>
<dbReference type="InterPro" id="IPR036895">
    <property type="entry name" value="Uracil-DNA_glycosylase-like_sf"/>
</dbReference>
<dbReference type="SMART" id="SM00986">
    <property type="entry name" value="UDG"/>
    <property type="match status" value="1"/>
</dbReference>
<dbReference type="SUPFAM" id="SSF52141">
    <property type="entry name" value="Uracil-DNA glycosylase-like"/>
    <property type="match status" value="1"/>
</dbReference>
<evidence type="ECO:0000259" key="12">
    <source>
        <dbReference type="SMART" id="SM00986"/>
    </source>
</evidence>
<dbReference type="InterPro" id="IPR018085">
    <property type="entry name" value="Ura-DNA_Glyclase_AS"/>
</dbReference>
<evidence type="ECO:0000256" key="7">
    <source>
        <dbReference type="ARBA" id="ARBA00022801"/>
    </source>
</evidence>
<keyword evidence="14" id="KW-1185">Reference proteome</keyword>
<sequence length="247" mass="25989">MNGGLFEVAPGNRLASPLAAVFDAAAPAWADVVGRFAASPVGQALARRIDERVARGVVVFPDRPLRALEGLPPSQVKVVILGQDPYHGPGEAEGLAFSVAPGVRVPPSLRNIRQELQADLGVAAPASGSLLPWVAQGVLLLNTSLTVEQDQPASHARWGWSELTDALVERVARDPVPKVFMLWGAHAQAKRALIDQAGQGGHLCLQSNHPSPLAARRAPVPFLGSRPFSAANAFLCSAGRAPVDWAL</sequence>
<dbReference type="GO" id="GO:0097510">
    <property type="term" value="P:base-excision repair, AP site formation via deaminated base removal"/>
    <property type="evidence" value="ECO:0007669"/>
    <property type="project" value="TreeGrafter"/>
</dbReference>
<comment type="subcellular location">
    <subcellularLocation>
        <location evidence="9">Cytoplasm</location>
    </subcellularLocation>
</comment>
<dbReference type="NCBIfam" id="NF003588">
    <property type="entry name" value="PRK05254.1-1"/>
    <property type="match status" value="1"/>
</dbReference>
<comment type="catalytic activity">
    <reaction evidence="1 9 11">
        <text>Hydrolyzes single-stranded DNA or mismatched double-stranded DNA and polynucleotides, releasing free uracil.</text>
        <dbReference type="EC" id="3.2.2.27"/>
    </reaction>
</comment>
<dbReference type="InterPro" id="IPR005122">
    <property type="entry name" value="Uracil-DNA_glycosylase-like"/>
</dbReference>
<evidence type="ECO:0000256" key="11">
    <source>
        <dbReference type="RuleBase" id="RU003780"/>
    </source>
</evidence>
<dbReference type="HAMAP" id="MF_00148">
    <property type="entry name" value="UDG"/>
    <property type="match status" value="1"/>
</dbReference>
<keyword evidence="6 9" id="KW-0227">DNA damage</keyword>
<dbReference type="InterPro" id="IPR002043">
    <property type="entry name" value="UDG_fam1"/>
</dbReference>
<dbReference type="PANTHER" id="PTHR11264:SF0">
    <property type="entry name" value="URACIL-DNA GLYCOSYLASE"/>
    <property type="match status" value="1"/>
</dbReference>
<gene>
    <name evidence="9" type="primary">ung</name>
    <name evidence="13" type="ORF">C7444_1335</name>
</gene>
<feature type="domain" description="Uracil-DNA glycosylase-like" evidence="12">
    <location>
        <begin position="69"/>
        <end position="235"/>
    </location>
</feature>
<keyword evidence="7 9" id="KW-0378">Hydrolase</keyword>
<dbReference type="NCBIfam" id="TIGR00628">
    <property type="entry name" value="ung"/>
    <property type="match status" value="1"/>
</dbReference>
<comment type="similarity">
    <text evidence="3 9 11">Belongs to the uracil-DNA glycosylase (UDG) superfamily. UNG family.</text>
</comment>
<dbReference type="Gene3D" id="3.40.470.10">
    <property type="entry name" value="Uracil-DNA glycosylase-like domain"/>
    <property type="match status" value="1"/>
</dbReference>
<evidence type="ECO:0000256" key="1">
    <source>
        <dbReference type="ARBA" id="ARBA00001400"/>
    </source>
</evidence>
<dbReference type="NCBIfam" id="NF003591">
    <property type="entry name" value="PRK05254.1-4"/>
    <property type="match status" value="1"/>
</dbReference>
<dbReference type="PROSITE" id="PS00130">
    <property type="entry name" value="U_DNA_GLYCOSYLASE"/>
    <property type="match status" value="1"/>
</dbReference>
<comment type="caution">
    <text evidence="13">The sequence shown here is derived from an EMBL/GenBank/DDBJ whole genome shotgun (WGS) entry which is preliminary data.</text>
</comment>
<protein>
    <recommendedName>
        <fullName evidence="5 9">Uracil-DNA glycosylase</fullName>
        <shortName evidence="9">UDG</shortName>
        <ecNumber evidence="4 9">3.2.2.27</ecNumber>
    </recommendedName>
</protein>
<feature type="active site" description="Proton acceptor" evidence="9 10">
    <location>
        <position position="84"/>
    </location>
</feature>
<evidence type="ECO:0000256" key="3">
    <source>
        <dbReference type="ARBA" id="ARBA00008184"/>
    </source>
</evidence>
<accession>A0A318GUI1</accession>
<keyword evidence="9" id="KW-0963">Cytoplasm</keyword>
<evidence type="ECO:0000256" key="4">
    <source>
        <dbReference type="ARBA" id="ARBA00012030"/>
    </source>
</evidence>
<dbReference type="NCBIfam" id="NF003592">
    <property type="entry name" value="PRK05254.1-5"/>
    <property type="match status" value="1"/>
</dbReference>
<dbReference type="PANTHER" id="PTHR11264">
    <property type="entry name" value="URACIL-DNA GLYCOSYLASE"/>
    <property type="match status" value="1"/>
</dbReference>
<reference evidence="13 14" key="1">
    <citation type="submission" date="2018-05" db="EMBL/GenBank/DDBJ databases">
        <title>Genomic Encyclopedia of Type Strains, Phase IV (KMG-IV): sequencing the most valuable type-strain genomes for metagenomic binning, comparative biology and taxonomic classification.</title>
        <authorList>
            <person name="Goeker M."/>
        </authorList>
    </citation>
    <scope>NUCLEOTIDE SEQUENCE [LARGE SCALE GENOMIC DNA]</scope>
    <source>
        <strain evidence="13 14">DSM 566</strain>
    </source>
</reference>
<dbReference type="SMART" id="SM00987">
    <property type="entry name" value="UreE_C"/>
    <property type="match status" value="1"/>
</dbReference>
<evidence type="ECO:0000256" key="6">
    <source>
        <dbReference type="ARBA" id="ARBA00022763"/>
    </source>
</evidence>
<dbReference type="Proteomes" id="UP000247811">
    <property type="component" value="Unassembled WGS sequence"/>
</dbReference>
<evidence type="ECO:0000313" key="14">
    <source>
        <dbReference type="Proteomes" id="UP000247811"/>
    </source>
</evidence>
<dbReference type="GO" id="GO:0005737">
    <property type="term" value="C:cytoplasm"/>
    <property type="evidence" value="ECO:0007669"/>
    <property type="project" value="UniProtKB-SubCell"/>
</dbReference>
<organism evidence="13 14">
    <name type="scientific">Sphaerotilus hippei</name>
    <dbReference type="NCBI Taxonomy" id="744406"/>
    <lineage>
        <taxon>Bacteria</taxon>
        <taxon>Pseudomonadati</taxon>
        <taxon>Pseudomonadota</taxon>
        <taxon>Betaproteobacteria</taxon>
        <taxon>Burkholderiales</taxon>
        <taxon>Sphaerotilaceae</taxon>
        <taxon>Sphaerotilus</taxon>
    </lineage>
</organism>